<gene>
    <name evidence="20" type="primary">ND5</name>
</gene>
<dbReference type="RefSeq" id="YP_009306732.1">
    <property type="nucleotide sequence ID" value="NC_031374.1"/>
</dbReference>
<evidence type="ECO:0000256" key="10">
    <source>
        <dbReference type="ARBA" id="ARBA00022989"/>
    </source>
</evidence>
<feature type="domain" description="NADH:quinone oxidoreductase/Mrp antiporter transmembrane" evidence="17">
    <location>
        <begin position="136"/>
        <end position="416"/>
    </location>
</feature>
<dbReference type="GeneID" id="29289376"/>
<evidence type="ECO:0000256" key="11">
    <source>
        <dbReference type="ARBA" id="ARBA00023027"/>
    </source>
</evidence>
<reference evidence="20" key="1">
    <citation type="submission" date="2016-06" db="EMBL/GenBank/DDBJ databases">
        <authorList>
            <person name="Kjaerup R.B."/>
            <person name="Dalgaard T.S."/>
            <person name="Juul-Madsen H.R."/>
        </authorList>
    </citation>
    <scope>NUCLEOTIDE SEQUENCE</scope>
</reference>
<keyword evidence="14" id="KW-0472">Membrane</keyword>
<dbReference type="EC" id="7.1.1.2" evidence="2 16"/>
<dbReference type="Pfam" id="PF06455">
    <property type="entry name" value="NADH5_C"/>
    <property type="match status" value="1"/>
</dbReference>
<feature type="domain" description="NADH dehydrogenase subunit 5 C-terminal" evidence="19">
    <location>
        <begin position="423"/>
        <end position="604"/>
    </location>
</feature>
<evidence type="ECO:0000256" key="8">
    <source>
        <dbReference type="ARBA" id="ARBA00022967"/>
    </source>
</evidence>
<dbReference type="GO" id="GO:0015990">
    <property type="term" value="P:electron transport coupled proton transport"/>
    <property type="evidence" value="ECO:0007669"/>
    <property type="project" value="TreeGrafter"/>
</dbReference>
<evidence type="ECO:0000313" key="20">
    <source>
        <dbReference type="EMBL" id="AOQ30867.1"/>
    </source>
</evidence>
<evidence type="ECO:0000256" key="9">
    <source>
        <dbReference type="ARBA" id="ARBA00022982"/>
    </source>
</evidence>
<dbReference type="Pfam" id="PF00662">
    <property type="entry name" value="Proton_antipo_N"/>
    <property type="match status" value="1"/>
</dbReference>
<dbReference type="PANTHER" id="PTHR42829">
    <property type="entry name" value="NADH-UBIQUINONE OXIDOREDUCTASE CHAIN 5"/>
    <property type="match status" value="1"/>
</dbReference>
<dbReference type="InterPro" id="IPR001516">
    <property type="entry name" value="Proton_antipo_N"/>
</dbReference>
<evidence type="ECO:0000256" key="2">
    <source>
        <dbReference type="ARBA" id="ARBA00012944"/>
    </source>
</evidence>
<keyword evidence="5" id="KW-0679">Respiratory chain</keyword>
<sequence length="605" mass="66723">MDFPLILNTFMLLTLATLFTPILFPLLSNNLKNTPDTITNTVKASFLISLIPMTIYIHSGTESLISIWEWKYIMNFKIPISLKLDFYSLTFFPIALFVSWSILQFATWYMASDPYITKFFTYLLFFLIAMLILILANNLFVLFIGWEGVGIMSFLLISWWHGRAEANTAALQAVLYNRVGDIGLILCMAWLATTMNTWEIHQLSTQTPTPTLPLLGLILAATGKSAQFGLHPWLPAAMEGPTPVSALLHSSTMVVAGIFLLIRTHPLFNNNQTALTLCLCLGALSTLFAATCALTQNDIKKIIAFSTSSQLGLMMVTIGLNLPELAFLHISTHAFFKAMLFLCSGSIIHNLNGEQDIRKMGGLQKMMPTTTSCLTIGNLALMGTPFLAGFYSKDQIIESLNTSYLNTWALLLTLLATSFTAVYTVRMTVLVQTGFVRIPPLTPMNENNPAVISPITRLALGSILAGFLITSFIIPTKTPTMTMPLSIKMTALTVTALGIALALEMSKMTQTLILTKQTTFSNFSNSLGYFNPLTHRLTMTNLLNGGQNIASHLIDLSWYKMMGPEGLANLQLMATKTATSFHSGLIKAYLGSFALSIFILLMSMY</sequence>
<dbReference type="InterPro" id="IPR010934">
    <property type="entry name" value="NADH_DH_su5_C"/>
</dbReference>
<evidence type="ECO:0000256" key="1">
    <source>
        <dbReference type="ARBA" id="ARBA00004448"/>
    </source>
</evidence>
<dbReference type="PANTHER" id="PTHR42829:SF2">
    <property type="entry name" value="NADH-UBIQUINONE OXIDOREDUCTASE CHAIN 5"/>
    <property type="match status" value="1"/>
</dbReference>
<keyword evidence="10" id="KW-1133">Transmembrane helix</keyword>
<dbReference type="GO" id="GO:0003954">
    <property type="term" value="F:NADH dehydrogenase activity"/>
    <property type="evidence" value="ECO:0007669"/>
    <property type="project" value="TreeGrafter"/>
</dbReference>
<accession>A0A1C9M3H6</accession>
<comment type="catalytic activity">
    <reaction evidence="15 16">
        <text>a ubiquinone + NADH + 5 H(+)(in) = a ubiquinol + NAD(+) + 4 H(+)(out)</text>
        <dbReference type="Rhea" id="RHEA:29091"/>
        <dbReference type="Rhea" id="RHEA-COMP:9565"/>
        <dbReference type="Rhea" id="RHEA-COMP:9566"/>
        <dbReference type="ChEBI" id="CHEBI:15378"/>
        <dbReference type="ChEBI" id="CHEBI:16389"/>
        <dbReference type="ChEBI" id="CHEBI:17976"/>
        <dbReference type="ChEBI" id="CHEBI:57540"/>
        <dbReference type="ChEBI" id="CHEBI:57945"/>
        <dbReference type="EC" id="7.1.1.2"/>
    </reaction>
</comment>
<dbReference type="GO" id="GO:0042773">
    <property type="term" value="P:ATP synthesis coupled electron transport"/>
    <property type="evidence" value="ECO:0007669"/>
    <property type="project" value="InterPro"/>
</dbReference>
<name>A0A1C9M3H6_9FRIN</name>
<keyword evidence="13 16" id="KW-0496">Mitochondrion</keyword>
<evidence type="ECO:0000256" key="3">
    <source>
        <dbReference type="ARBA" id="ARBA00021096"/>
    </source>
</evidence>
<keyword evidence="7" id="KW-0999">Mitochondrion inner membrane</keyword>
<evidence type="ECO:0000259" key="17">
    <source>
        <dbReference type="Pfam" id="PF00361"/>
    </source>
</evidence>
<dbReference type="InterPro" id="IPR018393">
    <property type="entry name" value="NADHpl_OxRdtase_5_subgr"/>
</dbReference>
<keyword evidence="8" id="KW-1278">Translocase</keyword>
<proteinExistence type="inferred from homology"/>
<keyword evidence="12 16" id="KW-0830">Ubiquinone</keyword>
<dbReference type="NCBIfam" id="TIGR01974">
    <property type="entry name" value="NDH_I_L"/>
    <property type="match status" value="1"/>
</dbReference>
<evidence type="ECO:0000256" key="5">
    <source>
        <dbReference type="ARBA" id="ARBA00022660"/>
    </source>
</evidence>
<geneLocation type="mitochondrion" evidence="20"/>
<feature type="domain" description="NADH-Ubiquinone oxidoreductase (complex I) chain 5 N-terminal" evidence="18">
    <location>
        <begin position="70"/>
        <end position="120"/>
    </location>
</feature>
<evidence type="ECO:0000256" key="4">
    <source>
        <dbReference type="ARBA" id="ARBA00022448"/>
    </source>
</evidence>
<keyword evidence="9" id="KW-0249">Electron transport</keyword>
<comment type="subcellular location">
    <subcellularLocation>
        <location evidence="1">Mitochondrion inner membrane</location>
        <topology evidence="1">Multi-pass membrane protein</topology>
    </subcellularLocation>
</comment>
<dbReference type="GO" id="GO:0008137">
    <property type="term" value="F:NADH dehydrogenase (ubiquinone) activity"/>
    <property type="evidence" value="ECO:0007669"/>
    <property type="project" value="UniProtKB-EC"/>
</dbReference>
<evidence type="ECO:0000256" key="12">
    <source>
        <dbReference type="ARBA" id="ARBA00023075"/>
    </source>
</evidence>
<evidence type="ECO:0000256" key="13">
    <source>
        <dbReference type="ARBA" id="ARBA00023128"/>
    </source>
</evidence>
<evidence type="ECO:0000256" key="14">
    <source>
        <dbReference type="ARBA" id="ARBA00023136"/>
    </source>
</evidence>
<dbReference type="InterPro" id="IPR003945">
    <property type="entry name" value="NU5C-like"/>
</dbReference>
<comment type="function">
    <text evidence="16">Core subunit of the mitochondrial membrane respiratory chain NADH dehydrogenase (Complex I) which catalyzes electron transfer from NADH through the respiratory chain, using ubiquinone as an electron acceptor. Essential for the catalytic activity and assembly of complex I.</text>
</comment>
<organism evidence="20">
    <name type="scientific">Eophona migratoria</name>
    <dbReference type="NCBI Taxonomy" id="175941"/>
    <lineage>
        <taxon>Eukaryota</taxon>
        <taxon>Metazoa</taxon>
        <taxon>Chordata</taxon>
        <taxon>Craniata</taxon>
        <taxon>Vertebrata</taxon>
        <taxon>Euteleostomi</taxon>
        <taxon>Archelosauria</taxon>
        <taxon>Archosauria</taxon>
        <taxon>Dinosauria</taxon>
        <taxon>Saurischia</taxon>
        <taxon>Theropoda</taxon>
        <taxon>Coelurosauria</taxon>
        <taxon>Aves</taxon>
        <taxon>Neognathae</taxon>
        <taxon>Neoaves</taxon>
        <taxon>Telluraves</taxon>
        <taxon>Australaves</taxon>
        <taxon>Passeriformes</taxon>
        <taxon>Passeroidea</taxon>
        <taxon>Fringillidae</taxon>
        <taxon>Carduelinae</taxon>
        <taxon>Eophona</taxon>
    </lineage>
</organism>
<dbReference type="InterPro" id="IPR001750">
    <property type="entry name" value="ND/Mrp_TM"/>
</dbReference>
<comment type="similarity">
    <text evidence="16">Belongs to the complex I subunit 5 family.</text>
</comment>
<keyword evidence="6" id="KW-0812">Transmembrane</keyword>
<dbReference type="PRINTS" id="PR01434">
    <property type="entry name" value="NADHDHGNASE5"/>
</dbReference>
<protein>
    <recommendedName>
        <fullName evidence="3 16">NADH-ubiquinone oxidoreductase chain 5</fullName>
        <ecNumber evidence="2 16">7.1.1.2</ecNumber>
    </recommendedName>
</protein>
<dbReference type="GO" id="GO:0005743">
    <property type="term" value="C:mitochondrial inner membrane"/>
    <property type="evidence" value="ECO:0007669"/>
    <property type="project" value="UniProtKB-SubCell"/>
</dbReference>
<keyword evidence="11 16" id="KW-0520">NAD</keyword>
<dbReference type="EMBL" id="KX423959">
    <property type="protein sequence ID" value="AOQ30867.1"/>
    <property type="molecule type" value="Genomic_DNA"/>
</dbReference>
<evidence type="ECO:0000256" key="7">
    <source>
        <dbReference type="ARBA" id="ARBA00022792"/>
    </source>
</evidence>
<evidence type="ECO:0000256" key="15">
    <source>
        <dbReference type="ARBA" id="ARBA00049551"/>
    </source>
</evidence>
<keyword evidence="4 16" id="KW-0813">Transport</keyword>
<dbReference type="AlphaFoldDB" id="A0A1C9M3H6"/>
<dbReference type="Pfam" id="PF00361">
    <property type="entry name" value="Proton_antipo_M"/>
    <property type="match status" value="1"/>
</dbReference>
<evidence type="ECO:0000259" key="18">
    <source>
        <dbReference type="Pfam" id="PF00662"/>
    </source>
</evidence>
<evidence type="ECO:0000256" key="6">
    <source>
        <dbReference type="ARBA" id="ARBA00022692"/>
    </source>
</evidence>
<evidence type="ECO:0000256" key="16">
    <source>
        <dbReference type="RuleBase" id="RU003404"/>
    </source>
</evidence>
<evidence type="ECO:0000259" key="19">
    <source>
        <dbReference type="Pfam" id="PF06455"/>
    </source>
</evidence>
<dbReference type="CTD" id="4540"/>